<name>A0A0W1B3C9_9BACL</name>
<dbReference type="SUPFAM" id="SSF56601">
    <property type="entry name" value="beta-lactamase/transpeptidase-like"/>
    <property type="match status" value="1"/>
</dbReference>
<dbReference type="PANTHER" id="PTHR43283:SF7">
    <property type="entry name" value="BETA-LACTAMASE-RELATED DOMAIN-CONTAINING PROTEIN"/>
    <property type="match status" value="1"/>
</dbReference>
<dbReference type="RefSeq" id="WP_060622362.1">
    <property type="nucleotide sequence ID" value="NZ_LCZJ02000016.1"/>
</dbReference>
<protein>
    <submittedName>
        <fullName evidence="2">Serine hydrolase</fullName>
    </submittedName>
</protein>
<dbReference type="Proteomes" id="UP000054709">
    <property type="component" value="Unassembled WGS sequence"/>
</dbReference>
<comment type="caution">
    <text evidence="2">The sequence shown here is derived from an EMBL/GenBank/DDBJ whole genome shotgun (WGS) entry which is preliminary data.</text>
</comment>
<reference evidence="2 3" key="1">
    <citation type="journal article" date="2015" name="Int. Biodeterior. Biodegradation">
        <title>Physiological and genetic screening methods for the isolation of methyl tert-butyl ether-degrading bacteria for bioremediation purposes.</title>
        <authorList>
            <person name="Guisado I.M."/>
            <person name="Purswani J."/>
            <person name="Gonzalez Lopez J."/>
            <person name="Pozo C."/>
        </authorList>
    </citation>
    <scope>NUCLEOTIDE SEQUENCE [LARGE SCALE GENOMIC DNA]</scope>
    <source>
        <strain evidence="2 3">SH7</strain>
    </source>
</reference>
<dbReference type="Pfam" id="PF00144">
    <property type="entry name" value="Beta-lactamase"/>
    <property type="match status" value="1"/>
</dbReference>
<keyword evidence="2" id="KW-0378">Hydrolase</keyword>
<dbReference type="EMBL" id="LCZJ02000016">
    <property type="protein sequence ID" value="KTD88060.1"/>
    <property type="molecule type" value="Genomic_DNA"/>
</dbReference>
<evidence type="ECO:0000313" key="3">
    <source>
        <dbReference type="Proteomes" id="UP000054709"/>
    </source>
</evidence>
<keyword evidence="3" id="KW-1185">Reference proteome</keyword>
<dbReference type="InterPro" id="IPR050789">
    <property type="entry name" value="Diverse_Enzym_Activities"/>
</dbReference>
<sequence>METASSMQLPRSLPEAQGISSAVISNFINAVENQNLGLHSFMLLRHGYIVSEGWWSPYEPDLPHMLFSLSKSFTSTAIGFAVTEKLITLDDSVISFFPEDVPDEITENLSKMNIRHLLMMGTGQVTDTMDTLHQSADGNWVKAFFTIPVEKDPGTHFLYNTGATYMLSAILQKVTGQTLLEYLEPRLFTPLGIRGATWGSCPRGINTGGFGLSITTEDIAKFGQLYLQKGIWNHQRLLPEEWIHEATTKQISNGDGDHDWAMGYGYQFWQCQHGAYRGDGAFGQICLVLPDQDTVIAITAGTNSIQGILNEVWEHLLPNMKEAPLQEDQISKANLAEQLKNLSIDPPQLQQSSLLEAQINGKTYTLESNQFLLATLSISFNNHEAEFTLLDELGEQKVIRLGRGQWVESFAHILDPSTNRIMSSFTWSSEDQLQLSLLFVEMPFLITLDLKILENTLILKQRINVNMGPLEFDDIIGRI</sequence>
<organism evidence="2 3">
    <name type="scientific">Paenibacillus etheri</name>
    <dbReference type="NCBI Taxonomy" id="1306852"/>
    <lineage>
        <taxon>Bacteria</taxon>
        <taxon>Bacillati</taxon>
        <taxon>Bacillota</taxon>
        <taxon>Bacilli</taxon>
        <taxon>Bacillales</taxon>
        <taxon>Paenibacillaceae</taxon>
        <taxon>Paenibacillus</taxon>
    </lineage>
</organism>
<dbReference type="Gene3D" id="3.40.710.10">
    <property type="entry name" value="DD-peptidase/beta-lactamase superfamily"/>
    <property type="match status" value="1"/>
</dbReference>
<dbReference type="GO" id="GO:0016787">
    <property type="term" value="F:hydrolase activity"/>
    <property type="evidence" value="ECO:0007669"/>
    <property type="project" value="UniProtKB-KW"/>
</dbReference>
<dbReference type="OrthoDB" id="9773047at2"/>
<dbReference type="InterPro" id="IPR012338">
    <property type="entry name" value="Beta-lactam/transpept-like"/>
</dbReference>
<evidence type="ECO:0000313" key="2">
    <source>
        <dbReference type="EMBL" id="KTD88060.1"/>
    </source>
</evidence>
<dbReference type="AlphaFoldDB" id="A0A0W1B3C9"/>
<gene>
    <name evidence="2" type="ORF">UQ64_08090</name>
</gene>
<accession>A0A0W1B3C9</accession>
<proteinExistence type="predicted"/>
<evidence type="ECO:0000259" key="1">
    <source>
        <dbReference type="Pfam" id="PF00144"/>
    </source>
</evidence>
<dbReference type="InterPro" id="IPR001466">
    <property type="entry name" value="Beta-lactam-related"/>
</dbReference>
<dbReference type="PANTHER" id="PTHR43283">
    <property type="entry name" value="BETA-LACTAMASE-RELATED"/>
    <property type="match status" value="1"/>
</dbReference>
<feature type="domain" description="Beta-lactamase-related" evidence="1">
    <location>
        <begin position="40"/>
        <end position="300"/>
    </location>
</feature>